<feature type="transmembrane region" description="Helical" evidence="1">
    <location>
        <begin position="211"/>
        <end position="234"/>
    </location>
</feature>
<keyword evidence="1" id="KW-0472">Membrane</keyword>
<reference evidence="3" key="1">
    <citation type="submission" date="2024-02" db="UniProtKB">
        <authorList>
            <consortium name="WormBaseParasite"/>
        </authorList>
    </citation>
    <scope>IDENTIFICATION</scope>
</reference>
<organism evidence="2 3">
    <name type="scientific">Mesorhabditis belari</name>
    <dbReference type="NCBI Taxonomy" id="2138241"/>
    <lineage>
        <taxon>Eukaryota</taxon>
        <taxon>Metazoa</taxon>
        <taxon>Ecdysozoa</taxon>
        <taxon>Nematoda</taxon>
        <taxon>Chromadorea</taxon>
        <taxon>Rhabditida</taxon>
        <taxon>Rhabditina</taxon>
        <taxon>Rhabditomorpha</taxon>
        <taxon>Rhabditoidea</taxon>
        <taxon>Rhabditidae</taxon>
        <taxon>Mesorhabditinae</taxon>
        <taxon>Mesorhabditis</taxon>
    </lineage>
</organism>
<accession>A0AAF3ES10</accession>
<feature type="transmembrane region" description="Helical" evidence="1">
    <location>
        <begin position="12"/>
        <end position="35"/>
    </location>
</feature>
<keyword evidence="1" id="KW-1133">Transmembrane helix</keyword>
<dbReference type="AlphaFoldDB" id="A0AAF3ES10"/>
<evidence type="ECO:0000313" key="2">
    <source>
        <dbReference type="Proteomes" id="UP000887575"/>
    </source>
</evidence>
<dbReference type="InterPro" id="IPR019422">
    <property type="entry name" value="7TM_GPCR_serpentine_rcpt_Srh"/>
</dbReference>
<dbReference type="WBParaSite" id="MBELARI_LOCUS16908">
    <property type="protein sequence ID" value="MBELARI_LOCUS16908"/>
    <property type="gene ID" value="MBELARI_LOCUS16908"/>
</dbReference>
<feature type="transmembrane region" description="Helical" evidence="1">
    <location>
        <begin position="169"/>
        <end position="190"/>
    </location>
</feature>
<feature type="transmembrane region" description="Helical" evidence="1">
    <location>
        <begin position="101"/>
        <end position="118"/>
    </location>
</feature>
<keyword evidence="2" id="KW-1185">Reference proteome</keyword>
<dbReference type="Proteomes" id="UP000887575">
    <property type="component" value="Unassembled WGS sequence"/>
</dbReference>
<name>A0AAF3ES10_9BILA</name>
<evidence type="ECO:0000256" key="1">
    <source>
        <dbReference type="SAM" id="Phobius"/>
    </source>
</evidence>
<feature type="transmembrane region" description="Helical" evidence="1">
    <location>
        <begin position="249"/>
        <end position="267"/>
    </location>
</feature>
<dbReference type="Pfam" id="PF10318">
    <property type="entry name" value="7TM_GPCR_Srh"/>
    <property type="match status" value="1"/>
</dbReference>
<evidence type="ECO:0000313" key="3">
    <source>
        <dbReference type="WBParaSite" id="MBELARI_LOCUS16908"/>
    </source>
</evidence>
<sequence>MFFPSPQLFSWFAIIYGLLFLFSSILLILALYLLFSQVLFTAKQYKIVLALQMLAAFECDVLVTLMRPFGLVSAQTVLVQTSLFNSIGSCLFLLGLYLFHLLLCGIFFISPLFCYNSINRWLTMYNDKACIDGVLVCQLTGLPCGENPPYMVHCDFNSAQRATLNTSKIVTAFYLSSTFFLAAAIVYDAFHPKSYMSERTKEMHRYFNTIFFLQLLTFIISIGIPFFFLILIVLKSVQGDIFEIVADMFPLWVSFHSLFTSSIVIFASKSNRRLIVTWWKSTFGPINTIHIIPRHCTPGNVEPAGQQSEESVRRESLATRTEMIVRRATQD</sequence>
<protein>
    <submittedName>
        <fullName evidence="3">Uncharacterized protein</fullName>
    </submittedName>
</protein>
<proteinExistence type="predicted"/>
<keyword evidence="1" id="KW-0812">Transmembrane</keyword>